<gene>
    <name evidence="2" type="ORF">ANCDUO_00348</name>
</gene>
<dbReference type="InterPro" id="IPR035940">
    <property type="entry name" value="CAP_sf"/>
</dbReference>
<protein>
    <submittedName>
        <fullName evidence="2">SCP-like protein</fullName>
    </submittedName>
</protein>
<dbReference type="SMART" id="SM00198">
    <property type="entry name" value="SCP"/>
    <property type="match status" value="1"/>
</dbReference>
<sequence>MHCTGSELSPVIRSLFHRFHNELRRKVAIGEYSLDGLSYGPASNMYELIYDCHMEEIARRSFKFSKIEEFGVSKFSKINKFGVHLSKRDLPEDGMLFKVIEEILYSWSVSGGLRQMIHFYTTRIGCYYSIDPSEWALEVVCLYDNNKDDIRS</sequence>
<evidence type="ECO:0000313" key="3">
    <source>
        <dbReference type="Proteomes" id="UP000054047"/>
    </source>
</evidence>
<dbReference type="EMBL" id="KN726181">
    <property type="protein sequence ID" value="KIH69312.1"/>
    <property type="molecule type" value="Genomic_DNA"/>
</dbReference>
<feature type="domain" description="SCP" evidence="1">
    <location>
        <begin position="11"/>
        <end position="151"/>
    </location>
</feature>
<dbReference type="SUPFAM" id="SSF55797">
    <property type="entry name" value="PR-1-like"/>
    <property type="match status" value="1"/>
</dbReference>
<name>A0A0C2E1Q7_9BILA</name>
<evidence type="ECO:0000313" key="2">
    <source>
        <dbReference type="EMBL" id="KIH69312.1"/>
    </source>
</evidence>
<dbReference type="OrthoDB" id="10400100at2759"/>
<keyword evidence="3" id="KW-1185">Reference proteome</keyword>
<dbReference type="Gene3D" id="3.40.33.10">
    <property type="entry name" value="CAP"/>
    <property type="match status" value="1"/>
</dbReference>
<proteinExistence type="predicted"/>
<accession>A0A0C2E1Q7</accession>
<reference evidence="2 3" key="1">
    <citation type="submission" date="2013-12" db="EMBL/GenBank/DDBJ databases">
        <title>Draft genome of the parsitic nematode Ancylostoma duodenale.</title>
        <authorList>
            <person name="Mitreva M."/>
        </authorList>
    </citation>
    <scope>NUCLEOTIDE SEQUENCE [LARGE SCALE GENOMIC DNA]</scope>
    <source>
        <strain evidence="2 3">Zhejiang</strain>
    </source>
</reference>
<dbReference type="AlphaFoldDB" id="A0A0C2E1Q7"/>
<dbReference type="Proteomes" id="UP000054047">
    <property type="component" value="Unassembled WGS sequence"/>
</dbReference>
<dbReference type="CDD" id="cd05380">
    <property type="entry name" value="CAP_euk"/>
    <property type="match status" value="1"/>
</dbReference>
<evidence type="ECO:0000259" key="1">
    <source>
        <dbReference type="SMART" id="SM00198"/>
    </source>
</evidence>
<organism evidence="2 3">
    <name type="scientific">Ancylostoma duodenale</name>
    <dbReference type="NCBI Taxonomy" id="51022"/>
    <lineage>
        <taxon>Eukaryota</taxon>
        <taxon>Metazoa</taxon>
        <taxon>Ecdysozoa</taxon>
        <taxon>Nematoda</taxon>
        <taxon>Chromadorea</taxon>
        <taxon>Rhabditida</taxon>
        <taxon>Rhabditina</taxon>
        <taxon>Rhabditomorpha</taxon>
        <taxon>Strongyloidea</taxon>
        <taxon>Ancylostomatidae</taxon>
        <taxon>Ancylostomatinae</taxon>
        <taxon>Ancylostoma</taxon>
    </lineage>
</organism>
<dbReference type="Pfam" id="PF00188">
    <property type="entry name" value="CAP"/>
    <property type="match status" value="1"/>
</dbReference>
<dbReference type="InterPro" id="IPR014044">
    <property type="entry name" value="CAP_dom"/>
</dbReference>